<dbReference type="Pfam" id="PF01476">
    <property type="entry name" value="LysM"/>
    <property type="match status" value="1"/>
</dbReference>
<organism evidence="9 10">
    <name type="scientific">Edaphosphingomonas laterariae</name>
    <dbReference type="NCBI Taxonomy" id="861865"/>
    <lineage>
        <taxon>Bacteria</taxon>
        <taxon>Pseudomonadati</taxon>
        <taxon>Pseudomonadota</taxon>
        <taxon>Alphaproteobacteria</taxon>
        <taxon>Sphingomonadales</taxon>
        <taxon>Rhizorhabdaceae</taxon>
        <taxon>Edaphosphingomonas</taxon>
    </lineage>
</organism>
<comment type="cofactor">
    <cofactor evidence="1">
        <name>Zn(2+)</name>
        <dbReference type="ChEBI" id="CHEBI:29105"/>
    </cofactor>
</comment>
<evidence type="ECO:0000313" key="9">
    <source>
        <dbReference type="EMBL" id="SNS36495.1"/>
    </source>
</evidence>
<dbReference type="GO" id="GO:0004222">
    <property type="term" value="F:metalloendopeptidase activity"/>
    <property type="evidence" value="ECO:0007669"/>
    <property type="project" value="InterPro"/>
</dbReference>
<dbReference type="CDD" id="cd00118">
    <property type="entry name" value="LysM"/>
    <property type="match status" value="1"/>
</dbReference>
<keyword evidence="7" id="KW-0732">Signal</keyword>
<feature type="domain" description="LysM" evidence="8">
    <location>
        <begin position="432"/>
        <end position="479"/>
    </location>
</feature>
<evidence type="ECO:0000313" key="10">
    <source>
        <dbReference type="Proteomes" id="UP000198281"/>
    </source>
</evidence>
<keyword evidence="10" id="KW-1185">Reference proteome</keyword>
<dbReference type="GO" id="GO:0016020">
    <property type="term" value="C:membrane"/>
    <property type="evidence" value="ECO:0007669"/>
    <property type="project" value="TreeGrafter"/>
</dbReference>
<evidence type="ECO:0000256" key="1">
    <source>
        <dbReference type="ARBA" id="ARBA00001947"/>
    </source>
</evidence>
<dbReference type="Gene3D" id="3.30.2010.10">
    <property type="entry name" value="Metalloproteases ('zincins'), catalytic domain"/>
    <property type="match status" value="1"/>
</dbReference>
<dbReference type="InterPro" id="IPR001915">
    <property type="entry name" value="Peptidase_M48"/>
</dbReference>
<dbReference type="OrthoDB" id="9810445at2"/>
<dbReference type="CDD" id="cd07324">
    <property type="entry name" value="M48C_Oma1-like"/>
    <property type="match status" value="1"/>
</dbReference>
<evidence type="ECO:0000256" key="4">
    <source>
        <dbReference type="ARBA" id="ARBA00022801"/>
    </source>
</evidence>
<evidence type="ECO:0000256" key="7">
    <source>
        <dbReference type="SAM" id="SignalP"/>
    </source>
</evidence>
<evidence type="ECO:0000256" key="2">
    <source>
        <dbReference type="ARBA" id="ARBA00022670"/>
    </source>
</evidence>
<dbReference type="Pfam" id="PF01435">
    <property type="entry name" value="Peptidase_M48"/>
    <property type="match status" value="1"/>
</dbReference>
<accession>A0A239DV69</accession>
<keyword evidence="4" id="KW-0378">Hydrolase</keyword>
<dbReference type="EMBL" id="FZOS01000005">
    <property type="protein sequence ID" value="SNS36495.1"/>
    <property type="molecule type" value="Genomic_DNA"/>
</dbReference>
<evidence type="ECO:0000256" key="3">
    <source>
        <dbReference type="ARBA" id="ARBA00022723"/>
    </source>
</evidence>
<dbReference type="Proteomes" id="UP000198281">
    <property type="component" value="Unassembled WGS sequence"/>
</dbReference>
<protein>
    <submittedName>
        <fullName evidence="9">Putative Zn-dependent protease</fullName>
    </submittedName>
</protein>
<dbReference type="PROSITE" id="PS51782">
    <property type="entry name" value="LYSM"/>
    <property type="match status" value="1"/>
</dbReference>
<sequence length="483" mass="50227">MKRVVAWGVAASLLGYAGYGAAQQLQSMSAADKKAGAEAHPQLMQEFGGAFTGPAATYVTGVGRKIAMQSGLANSQSEFTITLLNSPVNNAFAIPGGYVYTTRQLVGLMNDEAELASVLGHEVGHVAARHSAKRQAAAQRNSVLGALLGLGLGAIAGDSGLGQLLQEGAGQAAQLLTLRYSRKQEYEADDLGVRYLLGAGYDTMASSSMLASLAAQTSLDARDKGAESRGLPEWASTHPDPAGRVVRARQKAQAAGGVGRARNRDAFLNAIDGLLYGDDPKQGVVDGSSFRHPDLRIAFTAPQGFGISNGTNAVSVSGSGGQAQFSGGKIGGSLQSYIDGVYRQLGGKGSVGEVQTTRINGIDAAYSVTRAQTKQGQVDVGVVAYQMGGGNAYHFVTLAPAGRGFGPFSSMVQSFNRLTPAQAAAVRARKIDVVTVKAGDTVQGLSQRMAYNNLKQERFMTINGLAANARLTPGQRVKLVVWG</sequence>
<feature type="signal peptide" evidence="7">
    <location>
        <begin position="1"/>
        <end position="21"/>
    </location>
</feature>
<dbReference type="AlphaFoldDB" id="A0A239DV69"/>
<keyword evidence="6" id="KW-0482">Metalloprotease</keyword>
<dbReference type="RefSeq" id="WP_089218797.1">
    <property type="nucleotide sequence ID" value="NZ_FZOS01000005.1"/>
</dbReference>
<dbReference type="GO" id="GO:0046872">
    <property type="term" value="F:metal ion binding"/>
    <property type="evidence" value="ECO:0007669"/>
    <property type="project" value="UniProtKB-KW"/>
</dbReference>
<dbReference type="GO" id="GO:0051603">
    <property type="term" value="P:proteolysis involved in protein catabolic process"/>
    <property type="evidence" value="ECO:0007669"/>
    <property type="project" value="TreeGrafter"/>
</dbReference>
<keyword evidence="3" id="KW-0479">Metal-binding</keyword>
<dbReference type="PANTHER" id="PTHR22726:SF1">
    <property type="entry name" value="METALLOENDOPEPTIDASE OMA1, MITOCHONDRIAL"/>
    <property type="match status" value="1"/>
</dbReference>
<feature type="chain" id="PRO_5013122437" evidence="7">
    <location>
        <begin position="22"/>
        <end position="483"/>
    </location>
</feature>
<dbReference type="InterPro" id="IPR018392">
    <property type="entry name" value="LysM"/>
</dbReference>
<dbReference type="InterPro" id="IPR051156">
    <property type="entry name" value="Mito/Outer_Membr_Metalloprot"/>
</dbReference>
<evidence type="ECO:0000256" key="5">
    <source>
        <dbReference type="ARBA" id="ARBA00022833"/>
    </source>
</evidence>
<evidence type="ECO:0000259" key="8">
    <source>
        <dbReference type="PROSITE" id="PS51782"/>
    </source>
</evidence>
<proteinExistence type="predicted"/>
<evidence type="ECO:0000256" key="6">
    <source>
        <dbReference type="ARBA" id="ARBA00023049"/>
    </source>
</evidence>
<keyword evidence="2 9" id="KW-0645">Protease</keyword>
<reference evidence="10" key="1">
    <citation type="submission" date="2017-06" db="EMBL/GenBank/DDBJ databases">
        <authorList>
            <person name="Varghese N."/>
            <person name="Submissions S."/>
        </authorList>
    </citation>
    <scope>NUCLEOTIDE SEQUENCE [LARGE SCALE GENOMIC DNA]</scope>
    <source>
        <strain evidence="10">LNB2</strain>
    </source>
</reference>
<gene>
    <name evidence="9" type="ORF">SAMN06295912_10567</name>
</gene>
<keyword evidence="5" id="KW-0862">Zinc</keyword>
<dbReference type="PANTHER" id="PTHR22726">
    <property type="entry name" value="METALLOENDOPEPTIDASE OMA1"/>
    <property type="match status" value="1"/>
</dbReference>
<name>A0A239DV69_9SPHN</name>